<accession>A0A5C3QA90</accession>
<dbReference type="EMBL" id="ML178851">
    <property type="protein sequence ID" value="TFK97098.1"/>
    <property type="molecule type" value="Genomic_DNA"/>
</dbReference>
<evidence type="ECO:0008006" key="3">
    <source>
        <dbReference type="Google" id="ProtNLM"/>
    </source>
</evidence>
<evidence type="ECO:0000313" key="1">
    <source>
        <dbReference type="EMBL" id="TFK97098.1"/>
    </source>
</evidence>
<organism evidence="1 2">
    <name type="scientific">Pterulicium gracile</name>
    <dbReference type="NCBI Taxonomy" id="1884261"/>
    <lineage>
        <taxon>Eukaryota</taxon>
        <taxon>Fungi</taxon>
        <taxon>Dikarya</taxon>
        <taxon>Basidiomycota</taxon>
        <taxon>Agaricomycotina</taxon>
        <taxon>Agaricomycetes</taxon>
        <taxon>Agaricomycetidae</taxon>
        <taxon>Agaricales</taxon>
        <taxon>Pleurotineae</taxon>
        <taxon>Pterulaceae</taxon>
        <taxon>Pterulicium</taxon>
    </lineage>
</organism>
<reference evidence="1 2" key="1">
    <citation type="journal article" date="2019" name="Nat. Ecol. Evol.">
        <title>Megaphylogeny resolves global patterns of mushroom evolution.</title>
        <authorList>
            <person name="Varga T."/>
            <person name="Krizsan K."/>
            <person name="Foldi C."/>
            <person name="Dima B."/>
            <person name="Sanchez-Garcia M."/>
            <person name="Sanchez-Ramirez S."/>
            <person name="Szollosi G.J."/>
            <person name="Szarkandi J.G."/>
            <person name="Papp V."/>
            <person name="Albert L."/>
            <person name="Andreopoulos W."/>
            <person name="Angelini C."/>
            <person name="Antonin V."/>
            <person name="Barry K.W."/>
            <person name="Bougher N.L."/>
            <person name="Buchanan P."/>
            <person name="Buyck B."/>
            <person name="Bense V."/>
            <person name="Catcheside P."/>
            <person name="Chovatia M."/>
            <person name="Cooper J."/>
            <person name="Damon W."/>
            <person name="Desjardin D."/>
            <person name="Finy P."/>
            <person name="Geml J."/>
            <person name="Haridas S."/>
            <person name="Hughes K."/>
            <person name="Justo A."/>
            <person name="Karasinski D."/>
            <person name="Kautmanova I."/>
            <person name="Kiss B."/>
            <person name="Kocsube S."/>
            <person name="Kotiranta H."/>
            <person name="LaButti K.M."/>
            <person name="Lechner B.E."/>
            <person name="Liimatainen K."/>
            <person name="Lipzen A."/>
            <person name="Lukacs Z."/>
            <person name="Mihaltcheva S."/>
            <person name="Morgado L.N."/>
            <person name="Niskanen T."/>
            <person name="Noordeloos M.E."/>
            <person name="Ohm R.A."/>
            <person name="Ortiz-Santana B."/>
            <person name="Ovrebo C."/>
            <person name="Racz N."/>
            <person name="Riley R."/>
            <person name="Savchenko A."/>
            <person name="Shiryaev A."/>
            <person name="Soop K."/>
            <person name="Spirin V."/>
            <person name="Szebenyi C."/>
            <person name="Tomsovsky M."/>
            <person name="Tulloss R.E."/>
            <person name="Uehling J."/>
            <person name="Grigoriev I.V."/>
            <person name="Vagvolgyi C."/>
            <person name="Papp T."/>
            <person name="Martin F.M."/>
            <person name="Miettinen O."/>
            <person name="Hibbett D.S."/>
            <person name="Nagy L.G."/>
        </authorList>
    </citation>
    <scope>NUCLEOTIDE SEQUENCE [LARGE SCALE GENOMIC DNA]</scope>
    <source>
        <strain evidence="1 2">CBS 309.79</strain>
    </source>
</reference>
<name>A0A5C3QA90_9AGAR</name>
<protein>
    <recommendedName>
        <fullName evidence="3">SnoaL-like domain-containing protein</fullName>
    </recommendedName>
</protein>
<proteinExistence type="predicted"/>
<dbReference type="AlphaFoldDB" id="A0A5C3QA90"/>
<evidence type="ECO:0000313" key="2">
    <source>
        <dbReference type="Proteomes" id="UP000305067"/>
    </source>
</evidence>
<keyword evidence="2" id="KW-1185">Reference proteome</keyword>
<dbReference type="OrthoDB" id="3352776at2759"/>
<dbReference type="Proteomes" id="UP000305067">
    <property type="component" value="Unassembled WGS sequence"/>
</dbReference>
<gene>
    <name evidence="1" type="ORF">BDV98DRAFT_575176</name>
</gene>
<sequence length="195" mass="22232">MKTHQSIASSRPPSKQDQLIHAANSFLAALSNPTRNSRMLLSYFSTRQTVTLDHSPSVTQYPQYSAPFIGLSAVRSYFDLIAMHYTVVSVATHSFQAFASQSRVVSISSIQWRWRSSGNTWTEDVSCTFEYDEQLKLKSFIVKTQSAEDTCVLRAVDRSPSRSSSPSEYFKNRPPYCPIFPLSDYPIHVHPRWIR</sequence>